<dbReference type="AlphaFoldDB" id="A0A9N9EMJ5"/>
<protein>
    <submittedName>
        <fullName evidence="1">10902_t:CDS:1</fullName>
    </submittedName>
</protein>
<evidence type="ECO:0000313" key="2">
    <source>
        <dbReference type="Proteomes" id="UP000789570"/>
    </source>
</evidence>
<keyword evidence="2" id="KW-1185">Reference proteome</keyword>
<accession>A0A9N9EMJ5</accession>
<feature type="non-terminal residue" evidence="1">
    <location>
        <position position="112"/>
    </location>
</feature>
<organism evidence="1 2">
    <name type="scientific">Funneliformis caledonium</name>
    <dbReference type="NCBI Taxonomy" id="1117310"/>
    <lineage>
        <taxon>Eukaryota</taxon>
        <taxon>Fungi</taxon>
        <taxon>Fungi incertae sedis</taxon>
        <taxon>Mucoromycota</taxon>
        <taxon>Glomeromycotina</taxon>
        <taxon>Glomeromycetes</taxon>
        <taxon>Glomerales</taxon>
        <taxon>Glomeraceae</taxon>
        <taxon>Funneliformis</taxon>
    </lineage>
</organism>
<evidence type="ECO:0000313" key="1">
    <source>
        <dbReference type="EMBL" id="CAG8685075.1"/>
    </source>
</evidence>
<gene>
    <name evidence="1" type="ORF">FCALED_LOCUS12705</name>
</gene>
<dbReference type="EMBL" id="CAJVPQ010006466">
    <property type="protein sequence ID" value="CAG8685075.1"/>
    <property type="molecule type" value="Genomic_DNA"/>
</dbReference>
<proteinExistence type="predicted"/>
<sequence>LVPKLPLLELFQTINVIYLKLTQLSSALTRSIMLLSLPVCDLKLLHVKINAGMSCIYLFANKGEGQVFYNFNASLMIKSKNRVKRIVKVKTQKSPYIPDLVNTISEASTTNT</sequence>
<reference evidence="1" key="1">
    <citation type="submission" date="2021-06" db="EMBL/GenBank/DDBJ databases">
        <authorList>
            <person name="Kallberg Y."/>
            <person name="Tangrot J."/>
            <person name="Rosling A."/>
        </authorList>
    </citation>
    <scope>NUCLEOTIDE SEQUENCE</scope>
    <source>
        <strain evidence="1">UK204</strain>
    </source>
</reference>
<comment type="caution">
    <text evidence="1">The sequence shown here is derived from an EMBL/GenBank/DDBJ whole genome shotgun (WGS) entry which is preliminary data.</text>
</comment>
<dbReference type="Proteomes" id="UP000789570">
    <property type="component" value="Unassembled WGS sequence"/>
</dbReference>
<name>A0A9N9EMJ5_9GLOM</name>